<evidence type="ECO:0000256" key="1">
    <source>
        <dbReference type="SAM" id="MobiDB-lite"/>
    </source>
</evidence>
<evidence type="ECO:0000313" key="3">
    <source>
        <dbReference type="EMBL" id="QDV32893.1"/>
    </source>
</evidence>
<dbReference type="SMART" id="SM00530">
    <property type="entry name" value="HTH_XRE"/>
    <property type="match status" value="1"/>
</dbReference>
<dbReference type="OrthoDB" id="9805928at2"/>
<evidence type="ECO:0000259" key="2">
    <source>
        <dbReference type="PROSITE" id="PS50943"/>
    </source>
</evidence>
<proteinExistence type="predicted"/>
<organism evidence="3 4">
    <name type="scientific">Tautonia plasticadhaerens</name>
    <dbReference type="NCBI Taxonomy" id="2527974"/>
    <lineage>
        <taxon>Bacteria</taxon>
        <taxon>Pseudomonadati</taxon>
        <taxon>Planctomycetota</taxon>
        <taxon>Planctomycetia</taxon>
        <taxon>Isosphaerales</taxon>
        <taxon>Isosphaeraceae</taxon>
        <taxon>Tautonia</taxon>
    </lineage>
</organism>
<gene>
    <name evidence="3" type="ORF">ElP_07330</name>
</gene>
<feature type="domain" description="HTH cro/C1-type" evidence="2">
    <location>
        <begin position="11"/>
        <end position="65"/>
    </location>
</feature>
<dbReference type="Pfam" id="PF01381">
    <property type="entry name" value="HTH_3"/>
    <property type="match status" value="1"/>
</dbReference>
<dbReference type="AlphaFoldDB" id="A0A518GWD5"/>
<dbReference type="InterPro" id="IPR024370">
    <property type="entry name" value="PBP_domain"/>
</dbReference>
<dbReference type="PANTHER" id="PTHR38431:SF1">
    <property type="entry name" value="BLL2305 PROTEIN"/>
    <property type="match status" value="1"/>
</dbReference>
<name>A0A518GWD5_9BACT</name>
<dbReference type="InterPro" id="IPR001387">
    <property type="entry name" value="Cro/C1-type_HTH"/>
</dbReference>
<dbReference type="EMBL" id="CP036426">
    <property type="protein sequence ID" value="QDV32893.1"/>
    <property type="molecule type" value="Genomic_DNA"/>
</dbReference>
<feature type="region of interest" description="Disordered" evidence="1">
    <location>
        <begin position="352"/>
        <end position="371"/>
    </location>
</feature>
<dbReference type="SUPFAM" id="SSF47413">
    <property type="entry name" value="lambda repressor-like DNA-binding domains"/>
    <property type="match status" value="1"/>
</dbReference>
<dbReference type="CDD" id="cd00093">
    <property type="entry name" value="HTH_XRE"/>
    <property type="match status" value="1"/>
</dbReference>
<sequence length="371" mass="39189">MSDLGAMHNRVKARRRERGWSQEELSRRAGISRAAVSAVETGRLVPSVLAAIGLAEALGASVEELFGRARPAGEDPSWAWPATTDPCRFWRAEVGGRIRLYPAEPTPGGVVAHDGVARGGAAEVDGGREPGETLVLACCDPAAGLLAAEYEKATGFRLLVLPRSSGRALELLREGLVHAAGLHLSTPEDPDGNARAVSDRLGEAWGLLGVARWEEGLAVAGGVPGRSVRSILQADLCWVGRESGSGARKCLDRLRAGRPEPGRVAFDHRGVADAIRFGWAEAGVCLRLAAEEAGLRVLGIQVEAYELCVPVRLERDPRLQALIRVVRSAPYRRALAALPGYDPSGAGEWRRVEAGAAAPVEGESGRPGPSG</sequence>
<dbReference type="GO" id="GO:0003677">
    <property type="term" value="F:DNA binding"/>
    <property type="evidence" value="ECO:0007669"/>
    <property type="project" value="InterPro"/>
</dbReference>
<dbReference type="InterPro" id="IPR010982">
    <property type="entry name" value="Lambda_DNA-bd_dom_sf"/>
</dbReference>
<keyword evidence="4" id="KW-1185">Reference proteome</keyword>
<feature type="region of interest" description="Disordered" evidence="1">
    <location>
        <begin position="1"/>
        <end position="23"/>
    </location>
</feature>
<dbReference type="Gene3D" id="1.10.260.40">
    <property type="entry name" value="lambda repressor-like DNA-binding domains"/>
    <property type="match status" value="1"/>
</dbReference>
<dbReference type="Pfam" id="PF12727">
    <property type="entry name" value="PBP_like"/>
    <property type="match status" value="1"/>
</dbReference>
<dbReference type="PANTHER" id="PTHR38431">
    <property type="entry name" value="BLL2305 PROTEIN"/>
    <property type="match status" value="1"/>
</dbReference>
<evidence type="ECO:0000313" key="4">
    <source>
        <dbReference type="Proteomes" id="UP000317835"/>
    </source>
</evidence>
<dbReference type="RefSeq" id="WP_145267316.1">
    <property type="nucleotide sequence ID" value="NZ_CP036426.1"/>
</dbReference>
<dbReference type="Proteomes" id="UP000317835">
    <property type="component" value="Chromosome"/>
</dbReference>
<dbReference type="PROSITE" id="PS50943">
    <property type="entry name" value="HTH_CROC1"/>
    <property type="match status" value="1"/>
</dbReference>
<protein>
    <submittedName>
        <fullName evidence="3">Anaerobic benzoate catabolism transcriptional regulator</fullName>
    </submittedName>
</protein>
<accession>A0A518GWD5</accession>
<reference evidence="3 4" key="1">
    <citation type="submission" date="2019-02" db="EMBL/GenBank/DDBJ databases">
        <title>Deep-cultivation of Planctomycetes and their phenomic and genomic characterization uncovers novel biology.</title>
        <authorList>
            <person name="Wiegand S."/>
            <person name="Jogler M."/>
            <person name="Boedeker C."/>
            <person name="Pinto D."/>
            <person name="Vollmers J."/>
            <person name="Rivas-Marin E."/>
            <person name="Kohn T."/>
            <person name="Peeters S.H."/>
            <person name="Heuer A."/>
            <person name="Rast P."/>
            <person name="Oberbeckmann S."/>
            <person name="Bunk B."/>
            <person name="Jeske O."/>
            <person name="Meyerdierks A."/>
            <person name="Storesund J.E."/>
            <person name="Kallscheuer N."/>
            <person name="Luecker S."/>
            <person name="Lage O.M."/>
            <person name="Pohl T."/>
            <person name="Merkel B.J."/>
            <person name="Hornburger P."/>
            <person name="Mueller R.-W."/>
            <person name="Bruemmer F."/>
            <person name="Labrenz M."/>
            <person name="Spormann A.M."/>
            <person name="Op den Camp H."/>
            <person name="Overmann J."/>
            <person name="Amann R."/>
            <person name="Jetten M.S.M."/>
            <person name="Mascher T."/>
            <person name="Medema M.H."/>
            <person name="Devos D.P."/>
            <person name="Kaster A.-K."/>
            <person name="Ovreas L."/>
            <person name="Rohde M."/>
            <person name="Galperin M.Y."/>
            <person name="Jogler C."/>
        </authorList>
    </citation>
    <scope>NUCLEOTIDE SEQUENCE [LARGE SCALE GENOMIC DNA]</scope>
    <source>
        <strain evidence="3 4">ElP</strain>
    </source>
</reference>
<dbReference type="KEGG" id="tpla:ElP_07330"/>